<evidence type="ECO:0000313" key="2">
    <source>
        <dbReference type="Proteomes" id="UP000232488"/>
    </source>
</evidence>
<dbReference type="Proteomes" id="UP000232488">
    <property type="component" value="Segment"/>
</dbReference>
<dbReference type="EMBL" id="KX008963">
    <property type="protein sequence ID" value="AOM63398.1"/>
    <property type="molecule type" value="Genomic_DNA"/>
</dbReference>
<dbReference type="GeneID" id="37618448"/>
<name>A0A1C9C530_HAV01</name>
<protein>
    <submittedName>
        <fullName evidence="1">Uncharacterized protein</fullName>
    </submittedName>
</protein>
<keyword evidence="2" id="KW-1185">Reference proteome</keyword>
<organism evidence="1 2">
    <name type="scientific">Heterosigma akashiwo virus 01</name>
    <name type="common">HaV01</name>
    <dbReference type="NCBI Taxonomy" id="97195"/>
    <lineage>
        <taxon>Viruses</taxon>
        <taxon>Varidnaviria</taxon>
        <taxon>Bamfordvirae</taxon>
        <taxon>Nucleocytoviricota</taxon>
        <taxon>Megaviricetes</taxon>
        <taxon>Algavirales</taxon>
        <taxon>Phycodnaviridae</taxon>
        <taxon>Raphidovirus</taxon>
        <taxon>Raphidovirus japonicum</taxon>
    </lineage>
</organism>
<proteinExistence type="predicted"/>
<dbReference type="KEGG" id="vg:37618448"/>
<organismHost>
    <name type="scientific">Heterosigma akashiwo</name>
    <name type="common">Chromophytic alga</name>
    <name type="synonym">Heterosigma carterae</name>
    <dbReference type="NCBI Taxonomy" id="2829"/>
</organismHost>
<sequence>MAHSVFYFKSLQKYQDGTKNENLPKILMPPVASCIWCLCDLSRHDQYIILTGKINRKCVIINCETCSENKEEHVFNMCIKCYHRHLIFITNTDVNLYGAIFRVYKIKVNSIDYLK</sequence>
<dbReference type="RefSeq" id="YP_009507464.1">
    <property type="nucleotide sequence ID" value="NC_038553.1"/>
</dbReference>
<evidence type="ECO:0000313" key="1">
    <source>
        <dbReference type="EMBL" id="AOM63398.1"/>
    </source>
</evidence>
<reference evidence="1 2" key="1">
    <citation type="submission" date="2016-03" db="EMBL/GenBank/DDBJ databases">
        <title>Genome sequences of a Phycodnavirus, Heterosigma akashiwo virus strain 53.</title>
        <authorList>
            <person name="Ueki S."/>
            <person name="Ogura Y."/>
            <person name="Hayashi T."/>
        </authorList>
    </citation>
    <scope>NUCLEOTIDE SEQUENCE [LARGE SCALE GENOMIC DNA]</scope>
    <source>
        <strain evidence="1">HaV53</strain>
    </source>
</reference>
<accession>A0A1C9C530</accession>
<gene>
    <name evidence="1" type="primary">HaV53_ORF67</name>
</gene>